<protein>
    <submittedName>
        <fullName evidence="2 3">Uncharacterized protein</fullName>
    </submittedName>
</protein>
<dbReference type="VEuPathDB" id="VectorBase:ISCW021279"/>
<reference evidence="3" key="2">
    <citation type="submission" date="2020-05" db="UniProtKB">
        <authorList>
            <consortium name="EnsemblMetazoa"/>
        </authorList>
    </citation>
    <scope>IDENTIFICATION</scope>
    <source>
        <strain evidence="3">wikel</strain>
    </source>
</reference>
<feature type="compositionally biased region" description="Basic and acidic residues" evidence="1">
    <location>
        <begin position="1"/>
        <end position="11"/>
    </location>
</feature>
<dbReference type="AlphaFoldDB" id="B7Q671"/>
<dbReference type="InParanoid" id="B7Q671"/>
<accession>B7Q671</accession>
<sequence>MESEKSEKEASPEALFAGEGLALSPSERVTMETNRSPQLGRGSPSRNPLVSRPAAGRRPSPDLHEDRVGLAGVPGGSFLRRSWRRPARIQESALNIESGRRRPWSAPFI</sequence>
<dbReference type="VEuPathDB" id="VectorBase:ISCI021279"/>
<gene>
    <name evidence="2" type="ORF">IscW_ISCW021279</name>
</gene>
<dbReference type="EMBL" id="ABJB010294611">
    <property type="status" value="NOT_ANNOTATED_CDS"/>
    <property type="molecule type" value="Genomic_DNA"/>
</dbReference>
<dbReference type="EMBL" id="ABJB011105963">
    <property type="status" value="NOT_ANNOTATED_CDS"/>
    <property type="molecule type" value="Genomic_DNA"/>
</dbReference>
<keyword evidence="4" id="KW-1185">Reference proteome</keyword>
<organism>
    <name type="scientific">Ixodes scapularis</name>
    <name type="common">Black-legged tick</name>
    <name type="synonym">Deer tick</name>
    <dbReference type="NCBI Taxonomy" id="6945"/>
    <lineage>
        <taxon>Eukaryota</taxon>
        <taxon>Metazoa</taxon>
        <taxon>Ecdysozoa</taxon>
        <taxon>Arthropoda</taxon>
        <taxon>Chelicerata</taxon>
        <taxon>Arachnida</taxon>
        <taxon>Acari</taxon>
        <taxon>Parasitiformes</taxon>
        <taxon>Ixodida</taxon>
        <taxon>Ixodoidea</taxon>
        <taxon>Ixodidae</taxon>
        <taxon>Ixodinae</taxon>
        <taxon>Ixodes</taxon>
    </lineage>
</organism>
<dbReference type="PaxDb" id="6945-B7Q671"/>
<evidence type="ECO:0000313" key="4">
    <source>
        <dbReference type="Proteomes" id="UP000001555"/>
    </source>
</evidence>
<dbReference type="EMBL" id="ABJB010329783">
    <property type="status" value="NOT_ANNOTATED_CDS"/>
    <property type="molecule type" value="Genomic_DNA"/>
</dbReference>
<reference evidence="2 4" key="1">
    <citation type="submission" date="2008-03" db="EMBL/GenBank/DDBJ databases">
        <title>Annotation of Ixodes scapularis.</title>
        <authorList>
            <consortium name="Ixodes scapularis Genome Project Consortium"/>
            <person name="Caler E."/>
            <person name="Hannick L.I."/>
            <person name="Bidwell S."/>
            <person name="Joardar V."/>
            <person name="Thiagarajan M."/>
            <person name="Amedeo P."/>
            <person name="Galinsky K.J."/>
            <person name="Schobel S."/>
            <person name="Inman J."/>
            <person name="Hostetler J."/>
            <person name="Miller J."/>
            <person name="Hammond M."/>
            <person name="Megy K."/>
            <person name="Lawson D."/>
            <person name="Kodira C."/>
            <person name="Sutton G."/>
            <person name="Meyer J."/>
            <person name="Hill C.A."/>
            <person name="Birren B."/>
            <person name="Nene V."/>
            <person name="Collins F."/>
            <person name="Alarcon-Chaidez F."/>
            <person name="Wikel S."/>
            <person name="Strausberg R."/>
        </authorList>
    </citation>
    <scope>NUCLEOTIDE SEQUENCE [LARGE SCALE GENOMIC DNA]</scope>
    <source>
        <strain evidence="4">Wikel</strain>
        <strain evidence="2">Wikel colony</strain>
    </source>
</reference>
<dbReference type="HOGENOM" id="CLU_2186831_0_0_1"/>
<evidence type="ECO:0000313" key="2">
    <source>
        <dbReference type="EMBL" id="EEC14343.1"/>
    </source>
</evidence>
<dbReference type="Proteomes" id="UP000001555">
    <property type="component" value="Unassembled WGS sequence"/>
</dbReference>
<proteinExistence type="predicted"/>
<dbReference type="EnsemblMetazoa" id="ISCW021279-RA">
    <property type="protein sequence ID" value="ISCW021279-PA"/>
    <property type="gene ID" value="ISCW021279"/>
</dbReference>
<name>B7Q671_IXOSC</name>
<evidence type="ECO:0000256" key="1">
    <source>
        <dbReference type="SAM" id="MobiDB-lite"/>
    </source>
</evidence>
<feature type="compositionally biased region" description="Basic and acidic residues" evidence="1">
    <location>
        <begin position="59"/>
        <end position="68"/>
    </location>
</feature>
<dbReference type="EMBL" id="DS866312">
    <property type="protein sequence ID" value="EEC14343.1"/>
    <property type="molecule type" value="Genomic_DNA"/>
</dbReference>
<feature type="region of interest" description="Disordered" evidence="1">
    <location>
        <begin position="1"/>
        <end position="84"/>
    </location>
</feature>
<evidence type="ECO:0000313" key="3">
    <source>
        <dbReference type="EnsemblMetazoa" id="ISCW021279-PA"/>
    </source>
</evidence>